<feature type="region of interest" description="Disordered" evidence="3">
    <location>
        <begin position="100"/>
        <end position="128"/>
    </location>
</feature>
<feature type="compositionally biased region" description="Polar residues" evidence="3">
    <location>
        <begin position="105"/>
        <end position="128"/>
    </location>
</feature>
<comment type="caution">
    <text evidence="4">The sequence shown here is derived from an EMBL/GenBank/DDBJ whole genome shotgun (WGS) entry which is preliminary data.</text>
</comment>
<dbReference type="PANTHER" id="PTHR31636">
    <property type="entry name" value="OSJNBA0084A10.13 PROTEIN-RELATED"/>
    <property type="match status" value="1"/>
</dbReference>
<dbReference type="PROSITE" id="PS50985">
    <property type="entry name" value="GRAS"/>
    <property type="match status" value="1"/>
</dbReference>
<dbReference type="Pfam" id="PF03514">
    <property type="entry name" value="GRAS"/>
    <property type="match status" value="1"/>
</dbReference>
<evidence type="ECO:0000256" key="3">
    <source>
        <dbReference type="SAM" id="MobiDB-lite"/>
    </source>
</evidence>
<dbReference type="InterPro" id="IPR005202">
    <property type="entry name" value="TF_GRAS"/>
</dbReference>
<dbReference type="EMBL" id="JABFUD020000019">
    <property type="protein sequence ID" value="KAI5065534.1"/>
    <property type="molecule type" value="Genomic_DNA"/>
</dbReference>
<evidence type="ECO:0000313" key="5">
    <source>
        <dbReference type="Proteomes" id="UP000886520"/>
    </source>
</evidence>
<evidence type="ECO:0000313" key="4">
    <source>
        <dbReference type="EMBL" id="KAI5065534.1"/>
    </source>
</evidence>
<evidence type="ECO:0000256" key="2">
    <source>
        <dbReference type="ARBA" id="ARBA00023163"/>
    </source>
</evidence>
<sequence>MEILSDLHSNKLLPFEFSEPGPHYRLNELKENTWQSAFTQVIEPQLSKRGWMLSTNEVSNGQNGCYLSGSYTGSSDITEDHLLQSSSSVHSFCDDLAQSHPKPTLSRTTSSLAFSDGSPSSEVVGSTDGSHLDQLKDFMFDDNDNMDCAFGYLDGWLPDAMELPFALPTTPQNIAYATDSGNSSGASTEEGIVLHRKDELAFTNMDKEHEAMSQTKLDPREQVHLLQDTAIWERQKKLDGLEEMFTPVKHVLEEERSLNGAIPMSGGSQIHLHETPFPAGPVAENTWQDSLPMQEVLNVDAGAFSLKSNSKQYSKNEGGQRCGVLIEPASKFNNHSSENISNKTHDNIASQTPGPIKYNNNGIQVHQDNTREFGLNPILGSSLGAARSEADYGEICLVHLLIAGAEAVATRNMDLASVILVRLKELVSLSGSTMQRVAAYFSDGLQSRIEGNHVLDRIGYNKPQSDLLAAFQILHEISPYIKFGHFTANQAILEAVEGEKSVHIVDFEIMEGIQWPPFMQALVSRKGGPPQLRITALFRPHAERGLAAVQETGKRLENFASSLNLPFIFNIVRVNNEEEFSVSSIKLVKGEALVVNCMLHLPHMPHRTATSVSSFLHGMRRLSPTVLTLVEEELGCSAMAVVSYFFEALHHYSAICDSLEACLLSETVARMLVERVFLAPRINSTVMFWSGSSAQTELGTDFATYNWCSLVRSVGFKSLPLSFQNLSQARLLLGLYKDGFKLDERSNRLLLGWRAKPLFAASVWN</sequence>
<accession>A0A9D4UDY2</accession>
<reference evidence="4" key="1">
    <citation type="submission" date="2021-01" db="EMBL/GenBank/DDBJ databases">
        <title>Adiantum capillus-veneris genome.</title>
        <authorList>
            <person name="Fang Y."/>
            <person name="Liao Q."/>
        </authorList>
    </citation>
    <scope>NUCLEOTIDE SEQUENCE</scope>
    <source>
        <strain evidence="4">H3</strain>
        <tissue evidence="4">Leaf</tissue>
    </source>
</reference>
<keyword evidence="2" id="KW-0804">Transcription</keyword>
<dbReference type="OrthoDB" id="646981at2759"/>
<evidence type="ECO:0000256" key="1">
    <source>
        <dbReference type="ARBA" id="ARBA00023015"/>
    </source>
</evidence>
<keyword evidence="1" id="KW-0805">Transcription regulation</keyword>
<organism evidence="4 5">
    <name type="scientific">Adiantum capillus-veneris</name>
    <name type="common">Maidenhair fern</name>
    <dbReference type="NCBI Taxonomy" id="13818"/>
    <lineage>
        <taxon>Eukaryota</taxon>
        <taxon>Viridiplantae</taxon>
        <taxon>Streptophyta</taxon>
        <taxon>Embryophyta</taxon>
        <taxon>Tracheophyta</taxon>
        <taxon>Polypodiopsida</taxon>
        <taxon>Polypodiidae</taxon>
        <taxon>Polypodiales</taxon>
        <taxon>Pteridineae</taxon>
        <taxon>Pteridaceae</taxon>
        <taxon>Vittarioideae</taxon>
        <taxon>Adiantum</taxon>
    </lineage>
</organism>
<name>A0A9D4UDY2_ADICA</name>
<proteinExistence type="predicted"/>
<protein>
    <submittedName>
        <fullName evidence="4">Uncharacterized protein</fullName>
    </submittedName>
</protein>
<keyword evidence="5" id="KW-1185">Reference proteome</keyword>
<gene>
    <name evidence="4" type="ORF">GOP47_0020229</name>
</gene>
<dbReference type="Proteomes" id="UP000886520">
    <property type="component" value="Chromosome 19"/>
</dbReference>
<dbReference type="AlphaFoldDB" id="A0A9D4UDY2"/>